<reference evidence="1 2" key="1">
    <citation type="submission" date="2018-11" db="EMBL/GenBank/DDBJ databases">
        <authorList>
            <consortium name="Pathogen Informatics"/>
        </authorList>
    </citation>
    <scope>NUCLEOTIDE SEQUENCE [LARGE SCALE GENOMIC DNA]</scope>
</reference>
<keyword evidence="2" id="KW-1185">Reference proteome</keyword>
<dbReference type="Proteomes" id="UP000271889">
    <property type="component" value="Unassembled WGS sequence"/>
</dbReference>
<evidence type="ECO:0000313" key="2">
    <source>
        <dbReference type="Proteomes" id="UP000271889"/>
    </source>
</evidence>
<name>A0A3P7N0E4_CYLGO</name>
<protein>
    <submittedName>
        <fullName evidence="1">Uncharacterized protein</fullName>
    </submittedName>
</protein>
<organism evidence="1 2">
    <name type="scientific">Cylicostephanus goldi</name>
    <name type="common">Nematode worm</name>
    <dbReference type="NCBI Taxonomy" id="71465"/>
    <lineage>
        <taxon>Eukaryota</taxon>
        <taxon>Metazoa</taxon>
        <taxon>Ecdysozoa</taxon>
        <taxon>Nematoda</taxon>
        <taxon>Chromadorea</taxon>
        <taxon>Rhabditida</taxon>
        <taxon>Rhabditina</taxon>
        <taxon>Rhabditomorpha</taxon>
        <taxon>Strongyloidea</taxon>
        <taxon>Strongylidae</taxon>
        <taxon>Cylicostephanus</taxon>
    </lineage>
</organism>
<dbReference type="AlphaFoldDB" id="A0A3P7N0E4"/>
<dbReference type="EMBL" id="UYRV01116153">
    <property type="protein sequence ID" value="VDN29913.1"/>
    <property type="molecule type" value="Genomic_DNA"/>
</dbReference>
<evidence type="ECO:0000313" key="1">
    <source>
        <dbReference type="EMBL" id="VDN29913.1"/>
    </source>
</evidence>
<sequence length="87" mass="9831">MDAKVTHVHILQISPTYPTVVFLCPWIGCRSSHASVLFKVRLGFQPRSFWQSGTPMVLMEKCFLFLAVVVRLQGSSCRYLPIFIGGE</sequence>
<gene>
    <name evidence="1" type="ORF">CGOC_LOCUS11401</name>
</gene>
<accession>A0A3P7N0E4</accession>
<proteinExistence type="predicted"/>